<keyword evidence="2" id="KW-1185">Reference proteome</keyword>
<reference evidence="1 2" key="1">
    <citation type="submission" date="2016-12" db="EMBL/GenBank/DDBJ databases">
        <title>The whole genome sequencing and assembly of Bacillus cohnii DSM 6307T strain.</title>
        <authorList>
            <person name="Lee Y.-J."/>
            <person name="Yi H."/>
            <person name="Bahn Y.-S."/>
            <person name="Kim J.F."/>
            <person name="Lee D.-W."/>
        </authorList>
    </citation>
    <scope>NUCLEOTIDE SEQUENCE [LARGE SCALE GENOMIC DNA]</scope>
    <source>
        <strain evidence="1 2">DSM 6307</strain>
    </source>
</reference>
<dbReference type="KEGG" id="bcoh:BC6307_07795"/>
<evidence type="ECO:0000313" key="2">
    <source>
        <dbReference type="Proteomes" id="UP000215224"/>
    </source>
</evidence>
<evidence type="ECO:0008006" key="3">
    <source>
        <dbReference type="Google" id="ProtNLM"/>
    </source>
</evidence>
<protein>
    <recommendedName>
        <fullName evidence="3">Lipoprotein</fullName>
    </recommendedName>
</protein>
<dbReference type="PROSITE" id="PS51257">
    <property type="entry name" value="PROKAR_LIPOPROTEIN"/>
    <property type="match status" value="1"/>
</dbReference>
<dbReference type="EMBL" id="CP018866">
    <property type="protein sequence ID" value="AST91187.1"/>
    <property type="molecule type" value="Genomic_DNA"/>
</dbReference>
<dbReference type="RefSeq" id="WP_066411602.1">
    <property type="nucleotide sequence ID" value="NZ_CP018866.1"/>
</dbReference>
<dbReference type="AlphaFoldDB" id="A0A223KP72"/>
<proteinExistence type="predicted"/>
<name>A0A223KP72_9BACI</name>
<evidence type="ECO:0000313" key="1">
    <source>
        <dbReference type="EMBL" id="AST91187.1"/>
    </source>
</evidence>
<gene>
    <name evidence="1" type="ORF">BC6307_07795</name>
</gene>
<dbReference type="STRING" id="1314751.GCA_001591425_00484"/>
<accession>A0A223KP72</accession>
<organism evidence="1 2">
    <name type="scientific">Sutcliffiella cohnii</name>
    <dbReference type="NCBI Taxonomy" id="33932"/>
    <lineage>
        <taxon>Bacteria</taxon>
        <taxon>Bacillati</taxon>
        <taxon>Bacillota</taxon>
        <taxon>Bacilli</taxon>
        <taxon>Bacillales</taxon>
        <taxon>Bacillaceae</taxon>
        <taxon>Sutcliffiella</taxon>
    </lineage>
</organism>
<dbReference type="Proteomes" id="UP000215224">
    <property type="component" value="Chromosome"/>
</dbReference>
<sequence length="150" mass="16711">MGTGLLKLKILLILVIVLILIGGCVHAPSGSNTPEEALREIHKNDDYAPQVIDILEIVEVNSSRVLAIYEVLTEEGEEDILIGDLELNERNNWILTNAINIGLPSHKDILDITSSTINFQAGYRKKSDENEDLIIVDIGDIDLEIWIQIK</sequence>